<dbReference type="PANTHER" id="PTHR12215">
    <property type="entry name" value="PHOSPHOPANTETHEINE TRANSFERASE"/>
    <property type="match status" value="1"/>
</dbReference>
<evidence type="ECO:0000313" key="4">
    <source>
        <dbReference type="EMBL" id="GGA42428.1"/>
    </source>
</evidence>
<dbReference type="PANTHER" id="PTHR12215:SF10">
    <property type="entry name" value="L-AMINOADIPATE-SEMIALDEHYDE DEHYDROGENASE-PHOSPHOPANTETHEINYL TRANSFERASE"/>
    <property type="match status" value="1"/>
</dbReference>
<dbReference type="Gene3D" id="3.90.470.20">
    <property type="entry name" value="4'-phosphopantetheinyl transferase domain"/>
    <property type="match status" value="1"/>
</dbReference>
<dbReference type="Pfam" id="PF01648">
    <property type="entry name" value="ACPS"/>
    <property type="match status" value="1"/>
</dbReference>
<dbReference type="InterPro" id="IPR050559">
    <property type="entry name" value="P-Pant_transferase_sf"/>
</dbReference>
<evidence type="ECO:0000256" key="1">
    <source>
        <dbReference type="ARBA" id="ARBA00010990"/>
    </source>
</evidence>
<dbReference type="SUPFAM" id="SSF56214">
    <property type="entry name" value="4'-phosphopantetheinyl transferase"/>
    <property type="match status" value="2"/>
</dbReference>
<dbReference type="Proteomes" id="UP000620046">
    <property type="component" value="Unassembled WGS sequence"/>
</dbReference>
<organism evidence="4 5">
    <name type="scientific">Dyella nitratireducens</name>
    <dbReference type="NCBI Taxonomy" id="1849580"/>
    <lineage>
        <taxon>Bacteria</taxon>
        <taxon>Pseudomonadati</taxon>
        <taxon>Pseudomonadota</taxon>
        <taxon>Gammaproteobacteria</taxon>
        <taxon>Lysobacterales</taxon>
        <taxon>Rhodanobacteraceae</taxon>
        <taxon>Dyella</taxon>
    </lineage>
</organism>
<dbReference type="RefSeq" id="WP_188796076.1">
    <property type="nucleotide sequence ID" value="NZ_BMJA01000003.1"/>
</dbReference>
<comment type="similarity">
    <text evidence="1">Belongs to the P-Pant transferase superfamily. Gsp/Sfp/HetI/AcpT family.</text>
</comment>
<sequence>MSDASAIDGDAAVVASCRLIMVHATSAALWQEARRLCDDALAQGFSFVAMLRDAEAFADEGLLTEADRQRAARFRQPRDRHNLVLGRTMVHHLVRPHGALAPCSFSVGPYGKPFLPDAPAYNLSHSGPWIACAVGRAEPIGIDVETFARLRDYQSLLPTIAHETERRSIEQAAPDHRLMLFKRCWTRKEAVLKATGVGLSDKLQAIDVCLDQNEPVLDVPLPLRLVDLPIQGEPVTASLAQSPSVAGVVVMLVLADIASNEKVFVHNGGPRPPAV</sequence>
<evidence type="ECO:0000259" key="3">
    <source>
        <dbReference type="Pfam" id="PF01648"/>
    </source>
</evidence>
<protein>
    <recommendedName>
        <fullName evidence="3">4'-phosphopantetheinyl transferase domain-containing protein</fullName>
    </recommendedName>
</protein>
<keyword evidence="5" id="KW-1185">Reference proteome</keyword>
<dbReference type="InterPro" id="IPR008278">
    <property type="entry name" value="4-PPantetheinyl_Trfase_dom"/>
</dbReference>
<name>A0ABQ1GF44_9GAMM</name>
<gene>
    <name evidence="4" type="ORF">GCM10010981_34410</name>
</gene>
<feature type="domain" description="4'-phosphopantetheinyl transferase" evidence="3">
    <location>
        <begin position="139"/>
        <end position="213"/>
    </location>
</feature>
<reference evidence="5" key="1">
    <citation type="journal article" date="2019" name="Int. J. Syst. Evol. Microbiol.">
        <title>The Global Catalogue of Microorganisms (GCM) 10K type strain sequencing project: providing services to taxonomists for standard genome sequencing and annotation.</title>
        <authorList>
            <consortium name="The Broad Institute Genomics Platform"/>
            <consortium name="The Broad Institute Genome Sequencing Center for Infectious Disease"/>
            <person name="Wu L."/>
            <person name="Ma J."/>
        </authorList>
    </citation>
    <scope>NUCLEOTIDE SEQUENCE [LARGE SCALE GENOMIC DNA]</scope>
    <source>
        <strain evidence="5">CGMCC 1.15439</strain>
    </source>
</reference>
<dbReference type="EMBL" id="BMJA01000003">
    <property type="protein sequence ID" value="GGA42428.1"/>
    <property type="molecule type" value="Genomic_DNA"/>
</dbReference>
<accession>A0ABQ1GF44</accession>
<dbReference type="InterPro" id="IPR037143">
    <property type="entry name" value="4-PPantetheinyl_Trfase_dom_sf"/>
</dbReference>
<comment type="caution">
    <text evidence="4">The sequence shown here is derived from an EMBL/GenBank/DDBJ whole genome shotgun (WGS) entry which is preliminary data.</text>
</comment>
<evidence type="ECO:0000313" key="5">
    <source>
        <dbReference type="Proteomes" id="UP000620046"/>
    </source>
</evidence>
<proteinExistence type="inferred from homology"/>
<evidence type="ECO:0000256" key="2">
    <source>
        <dbReference type="ARBA" id="ARBA00022679"/>
    </source>
</evidence>
<keyword evidence="2" id="KW-0808">Transferase</keyword>